<dbReference type="Proteomes" id="UP000694018">
    <property type="component" value="Chromosome"/>
</dbReference>
<organism evidence="1 2">
    <name type="scientific">Saccharolobus shibatae (strain ATCC 51178 / DSM 5389 / JCM 8931 / NBRC 15437 / B12)</name>
    <name type="common">Sulfolobus shibatae</name>
    <dbReference type="NCBI Taxonomy" id="523848"/>
    <lineage>
        <taxon>Archaea</taxon>
        <taxon>Thermoproteota</taxon>
        <taxon>Thermoprotei</taxon>
        <taxon>Sulfolobales</taxon>
        <taxon>Sulfolobaceae</taxon>
        <taxon>Saccharolobus</taxon>
    </lineage>
</organism>
<gene>
    <name evidence="1" type="ORF">J5U23_01790</name>
</gene>
<reference evidence="1" key="1">
    <citation type="journal article" date="2021" name="Environ. Microbiol.">
        <title>New insights into the diversity and evolution of the archaeal mobilome from three complete genomes of Saccharolobus shibatae.</title>
        <authorList>
            <person name="Medvedeva S."/>
            <person name="Brandt D."/>
            <person name="Cvirkaite-Krupovic V."/>
            <person name="Liu Y."/>
            <person name="Severinov K."/>
            <person name="Ishino S."/>
            <person name="Ishino Y."/>
            <person name="Prangishvili D."/>
            <person name="Kalinowski J."/>
            <person name="Krupovic M."/>
        </authorList>
    </citation>
    <scope>NUCLEOTIDE SEQUENCE</scope>
    <source>
        <strain evidence="1">B12</strain>
    </source>
</reference>
<proteinExistence type="predicted"/>
<dbReference type="KEGG" id="sshi:J5U23_01790"/>
<protein>
    <submittedName>
        <fullName evidence="1">4,5-dihydroxyphthalate decarboxylase</fullName>
        <ecNumber evidence="1">4.1.1.55</ecNumber>
    </submittedName>
</protein>
<evidence type="ECO:0000313" key="2">
    <source>
        <dbReference type="Proteomes" id="UP000694018"/>
    </source>
</evidence>
<dbReference type="GeneID" id="65563308"/>
<name>A0A8F5GTK9_SACSH</name>
<dbReference type="EC" id="4.1.1.55" evidence="1"/>
<dbReference type="AlphaFoldDB" id="A0A8F5GTK9"/>
<dbReference type="EMBL" id="CP077717">
    <property type="protein sequence ID" value="QXJ28921.1"/>
    <property type="molecule type" value="Genomic_DNA"/>
</dbReference>
<dbReference type="RefSeq" id="WP_218265902.1">
    <property type="nucleotide sequence ID" value="NZ_CP077717.1"/>
</dbReference>
<accession>A0A8F5GTK9</accession>
<dbReference type="GO" id="GO:0018796">
    <property type="term" value="F:4,5-dihydroxyphthalate decarboxylase activity"/>
    <property type="evidence" value="ECO:0007669"/>
    <property type="project" value="UniProtKB-EC"/>
</dbReference>
<evidence type="ECO:0000313" key="1">
    <source>
        <dbReference type="EMBL" id="QXJ28921.1"/>
    </source>
</evidence>
<dbReference type="OrthoDB" id="305927at2157"/>
<sequence length="336" mass="39538">MVEKLRLTLACWSYDRTIALYDGTVKPEGLELNYLPLWPQETFYRMLKYKEFDIAELSFGAYIASFFEDKPFVAIPVFPSRSFRHNSIYVNVNSGIREPQDLIGRRVGVPEYRQTAAVWIKGILSDMYGVKPESVTYYSGPLEDPSRRRKFFTVLAETDVLPKYKEIKVVKISDGKNLSDMLVNGEIDALYSALVPSSFKTFPDKVTRLFKNYRELEIEYYKKTKIFPIMHVIVIRRDVYEENRWIAKSIYKAFEESKNVAFEKFTIATGTLHYSLPWLFDHYEETVKIMGEDYWPYGLKKNYYTIETFIRYMYEQGIIPTLVKPEELFAKEVTDT</sequence>
<keyword evidence="1" id="KW-0456">Lyase</keyword>